<keyword evidence="9" id="KW-1185">Reference proteome</keyword>
<evidence type="ECO:0000256" key="2">
    <source>
        <dbReference type="ARBA" id="ARBA00022475"/>
    </source>
</evidence>
<dbReference type="Pfam" id="PF01895">
    <property type="entry name" value="PhoU"/>
    <property type="match status" value="2"/>
</dbReference>
<dbReference type="NCBIfam" id="NF037997">
    <property type="entry name" value="Na_Pi_symport"/>
    <property type="match status" value="1"/>
</dbReference>
<feature type="domain" description="PhoU" evidence="7">
    <location>
        <begin position="461"/>
        <end position="544"/>
    </location>
</feature>
<evidence type="ECO:0000256" key="4">
    <source>
        <dbReference type="ARBA" id="ARBA00022989"/>
    </source>
</evidence>
<organism evidence="8 9">
    <name type="scientific">Clostridium collagenovorans DSM 3089</name>
    <dbReference type="NCBI Taxonomy" id="1121306"/>
    <lineage>
        <taxon>Bacteria</taxon>
        <taxon>Bacillati</taxon>
        <taxon>Bacillota</taxon>
        <taxon>Clostridia</taxon>
        <taxon>Eubacteriales</taxon>
        <taxon>Clostridiaceae</taxon>
        <taxon>Clostridium</taxon>
    </lineage>
</organism>
<dbReference type="InterPro" id="IPR026022">
    <property type="entry name" value="PhoU_dom"/>
</dbReference>
<dbReference type="InterPro" id="IPR003841">
    <property type="entry name" value="Na/Pi_transpt"/>
</dbReference>
<dbReference type="OrthoDB" id="9763003at2"/>
<feature type="transmembrane region" description="Helical" evidence="6">
    <location>
        <begin position="52"/>
        <end position="77"/>
    </location>
</feature>
<feature type="transmembrane region" description="Helical" evidence="6">
    <location>
        <begin position="112"/>
        <end position="129"/>
    </location>
</feature>
<dbReference type="AlphaFoldDB" id="A0A1M5W9N6"/>
<keyword evidence="4 6" id="KW-1133">Transmembrane helix</keyword>
<evidence type="ECO:0000259" key="7">
    <source>
        <dbReference type="Pfam" id="PF01895"/>
    </source>
</evidence>
<evidence type="ECO:0000313" key="9">
    <source>
        <dbReference type="Proteomes" id="UP000184526"/>
    </source>
</evidence>
<name>A0A1M5W9N6_9CLOT</name>
<dbReference type="STRING" id="1121306.SAMN02745196_01637"/>
<evidence type="ECO:0000256" key="3">
    <source>
        <dbReference type="ARBA" id="ARBA00022692"/>
    </source>
</evidence>
<reference evidence="8 9" key="1">
    <citation type="submission" date="2016-11" db="EMBL/GenBank/DDBJ databases">
        <authorList>
            <person name="Jaros S."/>
            <person name="Januszkiewicz K."/>
            <person name="Wedrychowicz H."/>
        </authorList>
    </citation>
    <scope>NUCLEOTIDE SEQUENCE [LARGE SCALE GENOMIC DNA]</scope>
    <source>
        <strain evidence="8 9">DSM 3089</strain>
    </source>
</reference>
<dbReference type="GO" id="GO:0044341">
    <property type="term" value="P:sodium-dependent phosphate transport"/>
    <property type="evidence" value="ECO:0007669"/>
    <property type="project" value="InterPro"/>
</dbReference>
<keyword evidence="2" id="KW-1003">Cell membrane</keyword>
<keyword evidence="3 6" id="KW-0812">Transmembrane</keyword>
<feature type="domain" description="PhoU" evidence="7">
    <location>
        <begin position="356"/>
        <end position="440"/>
    </location>
</feature>
<sequence>MDNNVLGMVIALFGGLGLFLYGMTLMGDGLQNAAGEKLKIFFEKITSNPIKGVLTGAIVTAVIQSSSATTVMVVGFVNAQLMNLYQATAVIMGANIGTTITAQIVTLDLQSVVPIFIGIGACIVLFAKSGNKKEFGHIILGFGILFLGMDVMKDAMLPLQNSAVFHATIAKLSNNMFLGILTGVVMTAIIQSSSAATGILIALSGTGVLSLEVVVPILYGCNIGTCVTAIISSIGTKKNAKRAAIIHLIIKIVGTIIFIPVTQILIKLVVAITPVHAVGGELIKKQIANAHTVFNIGNTIILLPFIKYLVVLANKIIPEDKEEIVNNDIEGLHYIDERLLESPVIAVGQAVKETCRMGKIAIENLDTSMEILNKNDQGLVSKLYENESIINDLEHKITSFLIELTNKELSPHHNELVTSMFRVVKDIERIGDHAKNITELAQEKIDNNIKFSQEAINELSDIYTYAKDSIKVAIDGFEFNSHEKANEVFVIEERIDNLEEALRASHIYRLSKGVCDAVGGALFLDVISNLERVGDHSANIAESILNRKEESLIM</sequence>
<feature type="transmembrane region" description="Helical" evidence="6">
    <location>
        <begin position="248"/>
        <end position="272"/>
    </location>
</feature>
<accession>A0A1M5W9N6</accession>
<keyword evidence="5 6" id="KW-0472">Membrane</keyword>
<dbReference type="SUPFAM" id="SSF109755">
    <property type="entry name" value="PhoU-like"/>
    <property type="match status" value="1"/>
</dbReference>
<dbReference type="PANTHER" id="PTHR10010:SF46">
    <property type="entry name" value="SODIUM-DEPENDENT PHOSPHATE TRANSPORT PROTEIN 2B"/>
    <property type="match status" value="1"/>
</dbReference>
<evidence type="ECO:0000313" key="8">
    <source>
        <dbReference type="EMBL" id="SHH84232.1"/>
    </source>
</evidence>
<feature type="transmembrane region" description="Helical" evidence="6">
    <location>
        <begin position="6"/>
        <end position="31"/>
    </location>
</feature>
<dbReference type="Gene3D" id="1.20.58.220">
    <property type="entry name" value="Phosphate transport system protein phou homolog 2, domain 2"/>
    <property type="match status" value="1"/>
</dbReference>
<gene>
    <name evidence="8" type="ORF">SAMN02745196_01637</name>
</gene>
<dbReference type="EMBL" id="FQXP01000005">
    <property type="protein sequence ID" value="SHH84232.1"/>
    <property type="molecule type" value="Genomic_DNA"/>
</dbReference>
<dbReference type="RefSeq" id="WP_072831531.1">
    <property type="nucleotide sequence ID" value="NZ_FQXP01000005.1"/>
</dbReference>
<dbReference type="Proteomes" id="UP000184526">
    <property type="component" value="Unassembled WGS sequence"/>
</dbReference>
<feature type="transmembrane region" description="Helical" evidence="6">
    <location>
        <begin position="83"/>
        <end position="105"/>
    </location>
</feature>
<dbReference type="GO" id="GO:0005886">
    <property type="term" value="C:plasma membrane"/>
    <property type="evidence" value="ECO:0007669"/>
    <property type="project" value="UniProtKB-SubCell"/>
</dbReference>
<feature type="transmembrane region" description="Helical" evidence="6">
    <location>
        <begin position="176"/>
        <end position="201"/>
    </location>
</feature>
<dbReference type="Pfam" id="PF02690">
    <property type="entry name" value="Na_Pi_cotrans"/>
    <property type="match status" value="2"/>
</dbReference>
<protein>
    <submittedName>
        <fullName evidence="8">Phosphate:Na+ symporter</fullName>
    </submittedName>
</protein>
<evidence type="ECO:0000256" key="6">
    <source>
        <dbReference type="SAM" id="Phobius"/>
    </source>
</evidence>
<dbReference type="InterPro" id="IPR004633">
    <property type="entry name" value="NaPi_cotrn-rel/YqeW-like"/>
</dbReference>
<evidence type="ECO:0000256" key="5">
    <source>
        <dbReference type="ARBA" id="ARBA00023136"/>
    </source>
</evidence>
<evidence type="ECO:0000256" key="1">
    <source>
        <dbReference type="ARBA" id="ARBA00004651"/>
    </source>
</evidence>
<dbReference type="PANTHER" id="PTHR10010">
    <property type="entry name" value="SOLUTE CARRIER FAMILY 34 SODIUM PHOSPHATE , MEMBER 2-RELATED"/>
    <property type="match status" value="1"/>
</dbReference>
<proteinExistence type="predicted"/>
<dbReference type="GO" id="GO:0005436">
    <property type="term" value="F:sodium:phosphate symporter activity"/>
    <property type="evidence" value="ECO:0007669"/>
    <property type="project" value="InterPro"/>
</dbReference>
<dbReference type="NCBIfam" id="TIGR00704">
    <property type="entry name" value="NaPi_cotrn_rel"/>
    <property type="match status" value="1"/>
</dbReference>
<comment type="subcellular location">
    <subcellularLocation>
        <location evidence="1">Cell membrane</location>
        <topology evidence="1">Multi-pass membrane protein</topology>
    </subcellularLocation>
</comment>
<feature type="transmembrane region" description="Helical" evidence="6">
    <location>
        <begin position="213"/>
        <end position="236"/>
    </location>
</feature>
<dbReference type="InterPro" id="IPR038078">
    <property type="entry name" value="PhoU-like_sf"/>
</dbReference>